<protein>
    <submittedName>
        <fullName evidence="1">Uncharacterized protein</fullName>
    </submittedName>
</protein>
<organism evidence="1 2">
    <name type="scientific">Rangifer tarandus platyrhynchus</name>
    <name type="common">Svalbard reindeer</name>
    <dbReference type="NCBI Taxonomy" id="3082113"/>
    <lineage>
        <taxon>Eukaryota</taxon>
        <taxon>Metazoa</taxon>
        <taxon>Chordata</taxon>
        <taxon>Craniata</taxon>
        <taxon>Vertebrata</taxon>
        <taxon>Euteleostomi</taxon>
        <taxon>Mammalia</taxon>
        <taxon>Eutheria</taxon>
        <taxon>Laurasiatheria</taxon>
        <taxon>Artiodactyla</taxon>
        <taxon>Ruminantia</taxon>
        <taxon>Pecora</taxon>
        <taxon>Cervidae</taxon>
        <taxon>Odocoileinae</taxon>
        <taxon>Rangifer</taxon>
    </lineage>
</organism>
<proteinExistence type="predicted"/>
<gene>
    <name evidence="1" type="ORF">MRATA1EN1_LOCUS26448</name>
</gene>
<sequence>MVAEARQEEQLGGHSLDAAGFLQEKGPGHLDGGGLLCVLRLCPRGPSLDLEDSCTVAECSGLKEAEGWSPALTHPPCALDMISSTGLVCPLSSEAGAGKGPVRDLFASPETLPQAAPQVPHHLAPQALRRGRGTAATAVLTAPDAA</sequence>
<keyword evidence="2" id="KW-1185">Reference proteome</keyword>
<evidence type="ECO:0000313" key="1">
    <source>
        <dbReference type="EMBL" id="CAI9177486.1"/>
    </source>
</evidence>
<reference evidence="1" key="1">
    <citation type="submission" date="2023-04" db="EMBL/GenBank/DDBJ databases">
        <authorList>
            <consortium name="ELIXIR-Norway"/>
        </authorList>
    </citation>
    <scope>NUCLEOTIDE SEQUENCE [LARGE SCALE GENOMIC DNA]</scope>
</reference>
<dbReference type="Proteomes" id="UP001176941">
    <property type="component" value="Chromosome 7"/>
</dbReference>
<dbReference type="EMBL" id="OX459943">
    <property type="protein sequence ID" value="CAI9177486.1"/>
    <property type="molecule type" value="Genomic_DNA"/>
</dbReference>
<evidence type="ECO:0000313" key="2">
    <source>
        <dbReference type="Proteomes" id="UP001176941"/>
    </source>
</evidence>
<name>A0ABN8ZWY5_RANTA</name>
<accession>A0ABN8ZWY5</accession>